<name>A0A6A6EJU7_9PEZI</name>
<gene>
    <name evidence="1" type="ORF">K469DRAFT_361642</name>
</gene>
<dbReference type="EMBL" id="ML994617">
    <property type="protein sequence ID" value="KAF2191018.1"/>
    <property type="molecule type" value="Genomic_DNA"/>
</dbReference>
<keyword evidence="2" id="KW-1185">Reference proteome</keyword>
<proteinExistence type="predicted"/>
<accession>A0A6A6EJU7</accession>
<dbReference type="Proteomes" id="UP000800200">
    <property type="component" value="Unassembled WGS sequence"/>
</dbReference>
<protein>
    <submittedName>
        <fullName evidence="1">Uncharacterized protein</fullName>
    </submittedName>
</protein>
<sequence length="188" mass="20187">MGSGFQSGAAPASGRLGFCPLFNFRGLSTLSTRSSSILLRGAMGGCELIMLMNYLIHVENVGVRSAKNLLTSAASYWPTSGAPRGADSGGAWDSGGQGCLPRSICTHIVQPDHTKSVLVNYCGRRKEPLSPKSAAGYPQRLGYYEHGGKTCQAVVWCRDSRRSKMICCIGKTWPSRILELIDANIIDT</sequence>
<organism evidence="1 2">
    <name type="scientific">Zopfia rhizophila CBS 207.26</name>
    <dbReference type="NCBI Taxonomy" id="1314779"/>
    <lineage>
        <taxon>Eukaryota</taxon>
        <taxon>Fungi</taxon>
        <taxon>Dikarya</taxon>
        <taxon>Ascomycota</taxon>
        <taxon>Pezizomycotina</taxon>
        <taxon>Dothideomycetes</taxon>
        <taxon>Dothideomycetes incertae sedis</taxon>
        <taxon>Zopfiaceae</taxon>
        <taxon>Zopfia</taxon>
    </lineage>
</organism>
<reference evidence="1" key="1">
    <citation type="journal article" date="2020" name="Stud. Mycol.">
        <title>101 Dothideomycetes genomes: a test case for predicting lifestyles and emergence of pathogens.</title>
        <authorList>
            <person name="Haridas S."/>
            <person name="Albert R."/>
            <person name="Binder M."/>
            <person name="Bloem J."/>
            <person name="Labutti K."/>
            <person name="Salamov A."/>
            <person name="Andreopoulos B."/>
            <person name="Baker S."/>
            <person name="Barry K."/>
            <person name="Bills G."/>
            <person name="Bluhm B."/>
            <person name="Cannon C."/>
            <person name="Castanera R."/>
            <person name="Culley D."/>
            <person name="Daum C."/>
            <person name="Ezra D."/>
            <person name="Gonzalez J."/>
            <person name="Henrissat B."/>
            <person name="Kuo A."/>
            <person name="Liang C."/>
            <person name="Lipzen A."/>
            <person name="Lutzoni F."/>
            <person name="Magnuson J."/>
            <person name="Mondo S."/>
            <person name="Nolan M."/>
            <person name="Ohm R."/>
            <person name="Pangilinan J."/>
            <person name="Park H.-J."/>
            <person name="Ramirez L."/>
            <person name="Alfaro M."/>
            <person name="Sun H."/>
            <person name="Tritt A."/>
            <person name="Yoshinaga Y."/>
            <person name="Zwiers L.-H."/>
            <person name="Turgeon B."/>
            <person name="Goodwin S."/>
            <person name="Spatafora J."/>
            <person name="Crous P."/>
            <person name="Grigoriev I."/>
        </authorList>
    </citation>
    <scope>NUCLEOTIDE SEQUENCE</scope>
    <source>
        <strain evidence="1">CBS 207.26</strain>
    </source>
</reference>
<evidence type="ECO:0000313" key="2">
    <source>
        <dbReference type="Proteomes" id="UP000800200"/>
    </source>
</evidence>
<dbReference type="AlphaFoldDB" id="A0A6A6EJU7"/>
<evidence type="ECO:0000313" key="1">
    <source>
        <dbReference type="EMBL" id="KAF2191018.1"/>
    </source>
</evidence>